<dbReference type="GO" id="GO:0005248">
    <property type="term" value="F:voltage-gated sodium channel activity"/>
    <property type="evidence" value="ECO:0007669"/>
    <property type="project" value="TreeGrafter"/>
</dbReference>
<feature type="transmembrane region" description="Helical" evidence="18">
    <location>
        <begin position="211"/>
        <end position="237"/>
    </location>
</feature>
<feature type="transmembrane region" description="Helical" evidence="18">
    <location>
        <begin position="1299"/>
        <end position="1323"/>
    </location>
</feature>
<keyword evidence="12 18" id="KW-0472">Membrane</keyword>
<evidence type="ECO:0000313" key="22">
    <source>
        <dbReference type="Proteomes" id="UP000791440"/>
    </source>
</evidence>
<evidence type="ECO:0000256" key="2">
    <source>
        <dbReference type="ARBA" id="ARBA00022448"/>
    </source>
</evidence>
<evidence type="ECO:0000256" key="17">
    <source>
        <dbReference type="SAM" id="MobiDB-lite"/>
    </source>
</evidence>
<gene>
    <name evidence="21" type="ORF">O3G_MSEX010892</name>
</gene>
<dbReference type="FunFam" id="1.10.287.70:FF:000047">
    <property type="entry name" value="Sodium channel protein"/>
    <property type="match status" value="1"/>
</dbReference>
<feature type="transmembrane region" description="Helical" evidence="18">
    <location>
        <begin position="1411"/>
        <end position="1432"/>
    </location>
</feature>
<feature type="compositionally biased region" description="Low complexity" evidence="17">
    <location>
        <begin position="308"/>
        <end position="317"/>
    </location>
</feature>
<protein>
    <recommendedName>
        <fullName evidence="23">Sodium channel protein</fullName>
    </recommendedName>
</protein>
<feature type="transmembrane region" description="Helical" evidence="18">
    <location>
        <begin position="1181"/>
        <end position="1207"/>
    </location>
</feature>
<organism evidence="21 22">
    <name type="scientific">Manduca sexta</name>
    <name type="common">Tobacco hawkmoth</name>
    <name type="synonym">Tobacco hornworm</name>
    <dbReference type="NCBI Taxonomy" id="7130"/>
    <lineage>
        <taxon>Eukaryota</taxon>
        <taxon>Metazoa</taxon>
        <taxon>Ecdysozoa</taxon>
        <taxon>Arthropoda</taxon>
        <taxon>Hexapoda</taxon>
        <taxon>Insecta</taxon>
        <taxon>Pterygota</taxon>
        <taxon>Neoptera</taxon>
        <taxon>Endopterygota</taxon>
        <taxon>Lepidoptera</taxon>
        <taxon>Glossata</taxon>
        <taxon>Ditrysia</taxon>
        <taxon>Bombycoidea</taxon>
        <taxon>Sphingidae</taxon>
        <taxon>Sphinginae</taxon>
        <taxon>Sphingini</taxon>
        <taxon>Manduca</taxon>
    </lineage>
</organism>
<accession>A0A921ZIR3</accession>
<feature type="transmembrane region" description="Helical" evidence="18">
    <location>
        <begin position="558"/>
        <end position="576"/>
    </location>
</feature>
<keyword evidence="3" id="KW-0894">Sodium channel</keyword>
<name>A0A921ZIR3_MANSE</name>
<feature type="compositionally biased region" description="Pro residues" evidence="17">
    <location>
        <begin position="333"/>
        <end position="350"/>
    </location>
</feature>
<keyword evidence="22" id="KW-1185">Reference proteome</keyword>
<feature type="transmembrane region" description="Helical" evidence="18">
    <location>
        <begin position="755"/>
        <end position="780"/>
    </location>
</feature>
<keyword evidence="6 18" id="KW-0812">Transmembrane</keyword>
<keyword evidence="5" id="KW-0691">RNA editing</keyword>
<keyword evidence="16" id="KW-0407">Ion channel</keyword>
<dbReference type="FunFam" id="1.10.287.70:FF:000370">
    <property type="entry name" value="Sodium channel protein 60E"/>
    <property type="match status" value="1"/>
</dbReference>
<proteinExistence type="predicted"/>
<feature type="compositionally biased region" description="Basic and acidic residues" evidence="17">
    <location>
        <begin position="391"/>
        <end position="401"/>
    </location>
</feature>
<evidence type="ECO:0000256" key="10">
    <source>
        <dbReference type="ARBA" id="ARBA00023053"/>
    </source>
</evidence>
<evidence type="ECO:0000256" key="15">
    <source>
        <dbReference type="ARBA" id="ARBA00023201"/>
    </source>
</evidence>
<reference evidence="21" key="1">
    <citation type="journal article" date="2016" name="Insect Biochem. Mol. Biol.">
        <title>Multifaceted biological insights from a draft genome sequence of the tobacco hornworm moth, Manduca sexta.</title>
        <authorList>
            <person name="Kanost M.R."/>
            <person name="Arrese E.L."/>
            <person name="Cao X."/>
            <person name="Chen Y.R."/>
            <person name="Chellapilla S."/>
            <person name="Goldsmith M.R."/>
            <person name="Grosse-Wilde E."/>
            <person name="Heckel D.G."/>
            <person name="Herndon N."/>
            <person name="Jiang H."/>
            <person name="Papanicolaou A."/>
            <person name="Qu J."/>
            <person name="Soulages J.L."/>
            <person name="Vogel H."/>
            <person name="Walters J."/>
            <person name="Waterhouse R.M."/>
            <person name="Ahn S.J."/>
            <person name="Almeida F.C."/>
            <person name="An C."/>
            <person name="Aqrawi P."/>
            <person name="Bretschneider A."/>
            <person name="Bryant W.B."/>
            <person name="Bucks S."/>
            <person name="Chao H."/>
            <person name="Chevignon G."/>
            <person name="Christen J.M."/>
            <person name="Clarke D.F."/>
            <person name="Dittmer N.T."/>
            <person name="Ferguson L.C.F."/>
            <person name="Garavelou S."/>
            <person name="Gordon K.H.J."/>
            <person name="Gunaratna R.T."/>
            <person name="Han Y."/>
            <person name="Hauser F."/>
            <person name="He Y."/>
            <person name="Heidel-Fischer H."/>
            <person name="Hirsh A."/>
            <person name="Hu Y."/>
            <person name="Jiang H."/>
            <person name="Kalra D."/>
            <person name="Klinner C."/>
            <person name="Konig C."/>
            <person name="Kovar C."/>
            <person name="Kroll A.R."/>
            <person name="Kuwar S.S."/>
            <person name="Lee S.L."/>
            <person name="Lehman R."/>
            <person name="Li K."/>
            <person name="Li Z."/>
            <person name="Liang H."/>
            <person name="Lovelace S."/>
            <person name="Lu Z."/>
            <person name="Mansfield J.H."/>
            <person name="McCulloch K.J."/>
            <person name="Mathew T."/>
            <person name="Morton B."/>
            <person name="Muzny D.M."/>
            <person name="Neunemann D."/>
            <person name="Ongeri F."/>
            <person name="Pauchet Y."/>
            <person name="Pu L.L."/>
            <person name="Pyrousis I."/>
            <person name="Rao X.J."/>
            <person name="Redding A."/>
            <person name="Roesel C."/>
            <person name="Sanchez-Gracia A."/>
            <person name="Schaack S."/>
            <person name="Shukla A."/>
            <person name="Tetreau G."/>
            <person name="Wang Y."/>
            <person name="Xiong G.H."/>
            <person name="Traut W."/>
            <person name="Walsh T.K."/>
            <person name="Worley K.C."/>
            <person name="Wu D."/>
            <person name="Wu W."/>
            <person name="Wu Y.Q."/>
            <person name="Zhang X."/>
            <person name="Zou Z."/>
            <person name="Zucker H."/>
            <person name="Briscoe A.D."/>
            <person name="Burmester T."/>
            <person name="Clem R.J."/>
            <person name="Feyereisen R."/>
            <person name="Grimmelikhuijzen C.J.P."/>
            <person name="Hamodrakas S.J."/>
            <person name="Hansson B.S."/>
            <person name="Huguet E."/>
            <person name="Jermiin L.S."/>
            <person name="Lan Q."/>
            <person name="Lehman H.K."/>
            <person name="Lorenzen M."/>
            <person name="Merzendorfer H."/>
            <person name="Michalopoulos I."/>
            <person name="Morton D.B."/>
            <person name="Muthukrishnan S."/>
            <person name="Oakeshott J.G."/>
            <person name="Palmer W."/>
            <person name="Park Y."/>
            <person name="Passarelli A.L."/>
            <person name="Rozas J."/>
            <person name="Schwartz L.M."/>
            <person name="Smith W."/>
            <person name="Southgate A."/>
            <person name="Vilcinskas A."/>
            <person name="Vogt R."/>
            <person name="Wang P."/>
            <person name="Werren J."/>
            <person name="Yu X.Q."/>
            <person name="Zhou J.J."/>
            <person name="Brown S.J."/>
            <person name="Scherer S.E."/>
            <person name="Richards S."/>
            <person name="Blissard G.W."/>
        </authorList>
    </citation>
    <scope>NUCLEOTIDE SEQUENCE</scope>
</reference>
<feature type="transmembrane region" description="Helical" evidence="18">
    <location>
        <begin position="1444"/>
        <end position="1462"/>
    </location>
</feature>
<evidence type="ECO:0000256" key="5">
    <source>
        <dbReference type="ARBA" id="ARBA00022495"/>
    </source>
</evidence>
<feature type="transmembrane region" description="Helical" evidence="18">
    <location>
        <begin position="1501"/>
        <end position="1529"/>
    </location>
</feature>
<evidence type="ECO:0000256" key="18">
    <source>
        <dbReference type="SAM" id="Phobius"/>
    </source>
</evidence>
<evidence type="ECO:0000313" key="21">
    <source>
        <dbReference type="EMBL" id="KAG6458490.1"/>
    </source>
</evidence>
<feature type="compositionally biased region" description="Basic and acidic residues" evidence="17">
    <location>
        <begin position="981"/>
        <end position="990"/>
    </location>
</feature>
<dbReference type="GO" id="GO:0086010">
    <property type="term" value="P:membrane depolarization during action potential"/>
    <property type="evidence" value="ECO:0007669"/>
    <property type="project" value="TreeGrafter"/>
</dbReference>
<dbReference type="PANTHER" id="PTHR10037:SF62">
    <property type="entry name" value="SODIUM CHANNEL PROTEIN 60E"/>
    <property type="match status" value="1"/>
</dbReference>
<evidence type="ECO:0000256" key="8">
    <source>
        <dbReference type="ARBA" id="ARBA00022882"/>
    </source>
</evidence>
<evidence type="ECO:0000256" key="9">
    <source>
        <dbReference type="ARBA" id="ARBA00022989"/>
    </source>
</evidence>
<evidence type="ECO:0000256" key="4">
    <source>
        <dbReference type="ARBA" id="ARBA00022475"/>
    </source>
</evidence>
<dbReference type="InterPro" id="IPR005821">
    <property type="entry name" value="Ion_trans_dom"/>
</dbReference>
<dbReference type="InterPro" id="IPR043203">
    <property type="entry name" value="VGCC_Ca_Na"/>
</dbReference>
<evidence type="ECO:0000256" key="12">
    <source>
        <dbReference type="ARBA" id="ARBA00023136"/>
    </source>
</evidence>
<evidence type="ECO:0000256" key="7">
    <source>
        <dbReference type="ARBA" id="ARBA00022737"/>
    </source>
</evidence>
<evidence type="ECO:0000259" key="20">
    <source>
        <dbReference type="Pfam" id="PF16905"/>
    </source>
</evidence>
<feature type="domain" description="Voltage-dependent L-type calcium channel IQ-associated" evidence="20">
    <location>
        <begin position="1646"/>
        <end position="1686"/>
    </location>
</feature>
<feature type="region of interest" description="Disordered" evidence="17">
    <location>
        <begin position="292"/>
        <end position="464"/>
    </location>
</feature>
<dbReference type="FunFam" id="1.10.238.10:FF:000150">
    <property type="entry name" value="Sodium channel protein"/>
    <property type="match status" value="1"/>
</dbReference>
<feature type="compositionally biased region" description="Basic and acidic residues" evidence="17">
    <location>
        <begin position="435"/>
        <end position="460"/>
    </location>
</feature>
<evidence type="ECO:0008006" key="23">
    <source>
        <dbReference type="Google" id="ProtNLM"/>
    </source>
</evidence>
<dbReference type="Proteomes" id="UP000791440">
    <property type="component" value="Unassembled WGS sequence"/>
</dbReference>
<feature type="domain" description="Ion transport" evidence="19">
    <location>
        <begin position="557"/>
        <end position="787"/>
    </location>
</feature>
<dbReference type="GO" id="GO:0022843">
    <property type="term" value="F:voltage-gated monoatomic cation channel activity"/>
    <property type="evidence" value="ECO:0007669"/>
    <property type="project" value="UniProtKB-ARBA"/>
</dbReference>
<keyword evidence="15" id="KW-0739">Sodium transport</keyword>
<feature type="transmembrane region" description="Helical" evidence="18">
    <location>
        <begin position="1100"/>
        <end position="1121"/>
    </location>
</feature>
<feature type="transmembrane region" description="Helical" evidence="18">
    <location>
        <begin position="1070"/>
        <end position="1088"/>
    </location>
</feature>
<evidence type="ECO:0000256" key="1">
    <source>
        <dbReference type="ARBA" id="ARBA00004651"/>
    </source>
</evidence>
<feature type="transmembrane region" description="Helical" evidence="18">
    <location>
        <begin position="1127"/>
        <end position="1149"/>
    </location>
</feature>
<comment type="subcellular location">
    <subcellularLocation>
        <location evidence="1">Cell membrane</location>
        <topology evidence="1">Multi-pass membrane protein</topology>
    </subcellularLocation>
</comment>
<dbReference type="PANTHER" id="PTHR10037">
    <property type="entry name" value="VOLTAGE-GATED CATION CHANNEL CALCIUM AND SODIUM"/>
    <property type="match status" value="1"/>
</dbReference>
<feature type="domain" description="Ion transport" evidence="19">
    <location>
        <begin position="1"/>
        <end position="242"/>
    </location>
</feature>
<dbReference type="GO" id="GO:0001518">
    <property type="term" value="C:voltage-gated sodium channel complex"/>
    <property type="evidence" value="ECO:0007669"/>
    <property type="project" value="TreeGrafter"/>
</dbReference>
<keyword evidence="13" id="KW-1015">Disulfide bond</keyword>
<reference evidence="21" key="2">
    <citation type="submission" date="2020-12" db="EMBL/GenBank/DDBJ databases">
        <authorList>
            <person name="Kanost M."/>
        </authorList>
    </citation>
    <scope>NUCLEOTIDE SEQUENCE</scope>
</reference>
<feature type="compositionally biased region" description="Pro residues" evidence="17">
    <location>
        <begin position="411"/>
        <end position="424"/>
    </location>
</feature>
<keyword evidence="2" id="KW-0813">Transport</keyword>
<dbReference type="Pfam" id="PF16905">
    <property type="entry name" value="GPHH"/>
    <property type="match status" value="1"/>
</dbReference>
<feature type="compositionally biased region" description="Basic residues" evidence="17">
    <location>
        <begin position="293"/>
        <end position="307"/>
    </location>
</feature>
<sequence length="1890" mass="215605">MIIKCIAKGFILNKYTYLRNPWNWLDFVVITSGYATIGMEVGNLAGLRTFRVLRALKTVSIMPGLKTIINALLHSFKQLAEVMTLTIFCLMVFALFALQVYMGELRNKCVKNLVIPTGENFTDEVWAAWIKDSSNWMLDEEEVPILCGNLTGARHCPPQFTCLCVGPNPNHGYTNFDNFLWSMLTTFQLITLDYWENVYNMVLSSCGPMSVSFFTVVVFFGSFYLINLMLAVVALSYEEESQITQEERKKDLNEHRDDSTFSFDPTSLAVRTLAKDSKKRIDARKGLLLASYSRKRTRRRKRGRSAIHHVAAVAAVAERSRSRSRSRSVTPSTSPPPLPALPPPPPPPHTLHPDNALGRGILSAAGRQLSDHSNNRESSLDDSGVVDDHDDGEHTSDDQAPHPHPRRTHLLPPPPPHPPTPMPMPQIQHIQETQTEEKKPKPPKIEKQKEKPKKSEKGSIQEKYPLNPDYLNQIVVLGADWPYKRAPDLPQAETTKINELSLLAATHKTHMGNYEQNCTYFTDELVDRNCECCVTCCIDYEGWLQFQNCLYGIVKDPLFELFITTCIVLNTLFLALEHHGMSENVRQALDIGNKVFTSIFTLECIMKVMAMSKDFFACGWNIFDLIIVSASLLDLIFELVDGLSVLRGLRLLRVLKLAQSWTTMKVLLSIIISTIGALGNLTFVLVIVIYIFAVIGMQLFSKSYTPDKFDPDPVPRWNFNDFFHSFMMIFRILCGEWIEPLWDCMRAEQASGAESCFFIFLPALVMGNFMVLNLFLALLLNSFNSEELKNKKEEVGEDSKLAKSFDRIRSIVRKKGFLISRSKETEKKSKLEELVNEFMLQQRALKEKKASIPSEQRYSSSIQETILFPHDNIYSHSYQEALNRPISVGSEFAYPQLYQAGNNLNHGSQETLKDVRDLAAEHKITSIREDSKENLEDTSPTEQVAAQKLLNQMSSGYHTQPSDSRDETEHYEMAQLSSKTTPEKTRRQTREPPNILCGRKNSKGQYIDAMGKFPGFGKRKEPKVPQDCFPRQCYDMSSCWDSCIRTKLGQRWMLIRTFVLRYVDTPAFEWFVLVLIFASSITLCFEDIHLEKNKPLKKILYWTNLGFCMIFIIEMFLKWIALGFFRYFTSFWTLLDFTIVFVSVFSLLIEENENLKVLRSLRTLRALRPLRAISRWQGMRIVVNALMYAIPSIFNVLLVCLVFWLIFSIMGVQFFGGKFYKCVDGDGELLPLEIVNDKWECNYNNFSWVNSKISFDHVGIAYLALFQVATFEGWMEVMADAVDARGVDLQPAREANLYAYIYFVIFIVCGSFFTLNLFIGVIIDNFNMLKKKYEGGVLEMFLTESQKHYYTAMKKLGRKKPQKVIKRPRNQFLAMFYDLSNSRRFEIAIFVLIFLNMLTMGIEHYDQPHSVFFILEVSNAFFTTVFGLEAIVKIIGLRYHYFTVPWNVFDFLLVLASILGIVMEDIMIDLPISPTLLRVVRVFRIGRILRLIKAAKGIRKLLFALVVSLPALFNIGALLALITFIYAIIGMSVFGHVKEQGALDDLVNFQTFGRSMQLLFRLMTSAGWNDVLESLMIQPPECEPGDHGHTNGNCGSPLLAITYFTSFIIISYMIVINMYIAIILENFNQAHQEEEIGIVEDDLEMFYIRWSKYDPHATQFISFAQLSDFIASLDPPLGISKPNTVALVSFNLPIAKGNKIHCLDILHALVKHVLGHVEETETFRQLQEQMDIKFKKQFPTRKELEIVSSTRIWKREDKAARTVQRAWREYVKRKNRSPSNEEESTKWSPGGGWGGRLSALLHVRRGSHASSRKSSRASDASDLSDLGGAWLNLPLLLLPGAAPGEQMATGSESAPPRRRSAYGLPIFLRHQDAMDEDVGPKRAGSYVPFV</sequence>
<feature type="region of interest" description="Disordered" evidence="17">
    <location>
        <begin position="955"/>
        <end position="997"/>
    </location>
</feature>
<evidence type="ECO:0000259" key="19">
    <source>
        <dbReference type="Pfam" id="PF00520"/>
    </source>
</evidence>
<evidence type="ECO:0000256" key="14">
    <source>
        <dbReference type="ARBA" id="ARBA00023180"/>
    </source>
</evidence>
<keyword evidence="14" id="KW-0325">Glycoprotein</keyword>
<evidence type="ECO:0000256" key="16">
    <source>
        <dbReference type="ARBA" id="ARBA00023303"/>
    </source>
</evidence>
<feature type="transmembrane region" description="Helical" evidence="18">
    <location>
        <begin position="82"/>
        <end position="102"/>
    </location>
</feature>
<feature type="transmembrane region" description="Helical" evidence="18">
    <location>
        <begin position="24"/>
        <end position="47"/>
    </location>
</feature>
<keyword evidence="8" id="KW-0851">Voltage-gated channel</keyword>
<feature type="transmembrane region" description="Helical" evidence="18">
    <location>
        <begin position="666"/>
        <end position="697"/>
    </location>
</feature>
<dbReference type="InterPro" id="IPR031649">
    <property type="entry name" value="GPHH_dom"/>
</dbReference>
<dbReference type="FunFam" id="1.20.120.350:FF:000053">
    <property type="entry name" value="Sodium channel protein"/>
    <property type="match status" value="1"/>
</dbReference>
<feature type="transmembrane region" description="Helical" evidence="18">
    <location>
        <begin position="1385"/>
        <end position="1405"/>
    </location>
</feature>
<evidence type="ECO:0000256" key="3">
    <source>
        <dbReference type="ARBA" id="ARBA00022461"/>
    </source>
</evidence>
<feature type="domain" description="Ion transport" evidence="19">
    <location>
        <begin position="1383"/>
        <end position="1634"/>
    </location>
</feature>
<feature type="compositionally biased region" description="Basic and acidic residues" evidence="17">
    <location>
        <begin position="369"/>
        <end position="379"/>
    </location>
</feature>
<dbReference type="GO" id="GO:0019228">
    <property type="term" value="P:neuronal action potential"/>
    <property type="evidence" value="ECO:0007669"/>
    <property type="project" value="TreeGrafter"/>
</dbReference>
<keyword evidence="9 18" id="KW-1133">Transmembrane helix</keyword>
<evidence type="ECO:0000256" key="11">
    <source>
        <dbReference type="ARBA" id="ARBA00023065"/>
    </source>
</evidence>
<dbReference type="EMBL" id="JH668585">
    <property type="protein sequence ID" value="KAG6458490.1"/>
    <property type="molecule type" value="Genomic_DNA"/>
</dbReference>
<keyword evidence="4" id="KW-1003">Cell membrane</keyword>
<dbReference type="Pfam" id="PF00520">
    <property type="entry name" value="Ion_trans"/>
    <property type="match status" value="4"/>
</dbReference>
<dbReference type="CDD" id="cd23767">
    <property type="entry name" value="IQCD"/>
    <property type="match status" value="1"/>
</dbReference>
<feature type="domain" description="Ion transport" evidence="19">
    <location>
        <begin position="1066"/>
        <end position="1332"/>
    </location>
</feature>
<feature type="transmembrane region" description="Helical" evidence="18">
    <location>
        <begin position="1600"/>
        <end position="1624"/>
    </location>
</feature>
<keyword evidence="7" id="KW-0677">Repeat</keyword>
<dbReference type="InterPro" id="IPR044564">
    <property type="entry name" value="Na_chnl_inactivation_gate"/>
</dbReference>
<evidence type="ECO:0000256" key="6">
    <source>
        <dbReference type="ARBA" id="ARBA00022692"/>
    </source>
</evidence>
<dbReference type="FunFam" id="1.20.120.350:FF:000019">
    <property type="entry name" value="Sodium channel protein"/>
    <property type="match status" value="1"/>
</dbReference>
<feature type="transmembrane region" description="Helical" evidence="18">
    <location>
        <begin position="622"/>
        <end position="646"/>
    </location>
</feature>
<keyword evidence="10" id="KW-0915">Sodium</keyword>
<comment type="caution">
    <text evidence="21">The sequence shown here is derived from an EMBL/GenBank/DDBJ whole genome shotgun (WGS) entry which is preliminary data.</text>
</comment>
<dbReference type="FunFam" id="1.20.120.350:FF:000039">
    <property type="entry name" value="Sodium channel protein"/>
    <property type="match status" value="1"/>
</dbReference>
<evidence type="ECO:0000256" key="13">
    <source>
        <dbReference type="ARBA" id="ARBA00023157"/>
    </source>
</evidence>
<keyword evidence="11" id="KW-0406">Ion transport</keyword>
<dbReference type="CDD" id="cd13433">
    <property type="entry name" value="Na_channel_gate"/>
    <property type="match status" value="1"/>
</dbReference>
<feature type="compositionally biased region" description="Basic and acidic residues" evidence="17">
    <location>
        <begin position="963"/>
        <end position="972"/>
    </location>
</feature>
<dbReference type="FunFam" id="1.10.287.70:FF:000089">
    <property type="entry name" value="Sodium channel protein"/>
    <property type="match status" value="1"/>
</dbReference>